<dbReference type="SMART" id="SM00338">
    <property type="entry name" value="BRLZ"/>
    <property type="match status" value="1"/>
</dbReference>
<dbReference type="InterPro" id="IPR046347">
    <property type="entry name" value="bZIP_sf"/>
</dbReference>
<dbReference type="GO" id="GO:0001228">
    <property type="term" value="F:DNA-binding transcription activator activity, RNA polymerase II-specific"/>
    <property type="evidence" value="ECO:0007669"/>
    <property type="project" value="TreeGrafter"/>
</dbReference>
<dbReference type="AlphaFoldDB" id="A0A4S4MVY5"/>
<dbReference type="PROSITE" id="PS00036">
    <property type="entry name" value="BZIP_BASIC"/>
    <property type="match status" value="1"/>
</dbReference>
<dbReference type="PANTHER" id="PTHR40621">
    <property type="entry name" value="TRANSCRIPTION FACTOR KAPC-RELATED"/>
    <property type="match status" value="1"/>
</dbReference>
<comment type="subcellular location">
    <subcellularLocation>
        <location evidence="1">Nucleus</location>
    </subcellularLocation>
</comment>
<evidence type="ECO:0000313" key="6">
    <source>
        <dbReference type="EMBL" id="THH30085.1"/>
    </source>
</evidence>
<evidence type="ECO:0000256" key="3">
    <source>
        <dbReference type="SAM" id="Coils"/>
    </source>
</evidence>
<accession>A0A4S4MVY5</accession>
<dbReference type="SUPFAM" id="SSF57959">
    <property type="entry name" value="Leucine zipper domain"/>
    <property type="match status" value="1"/>
</dbReference>
<comment type="caution">
    <text evidence="6">The sequence shown here is derived from an EMBL/GenBank/DDBJ whole genome shotgun (WGS) entry which is preliminary data.</text>
</comment>
<evidence type="ECO:0000256" key="1">
    <source>
        <dbReference type="ARBA" id="ARBA00004123"/>
    </source>
</evidence>
<dbReference type="InterPro" id="IPR004827">
    <property type="entry name" value="bZIP"/>
</dbReference>
<feature type="region of interest" description="Disordered" evidence="4">
    <location>
        <begin position="231"/>
        <end position="270"/>
    </location>
</feature>
<keyword evidence="7" id="KW-1185">Reference proteome</keyword>
<dbReference type="GO" id="GO:0000976">
    <property type="term" value="F:transcription cis-regulatory region binding"/>
    <property type="evidence" value="ECO:0007669"/>
    <property type="project" value="InterPro"/>
</dbReference>
<proteinExistence type="predicted"/>
<evidence type="ECO:0000256" key="4">
    <source>
        <dbReference type="SAM" id="MobiDB-lite"/>
    </source>
</evidence>
<feature type="region of interest" description="Disordered" evidence="4">
    <location>
        <begin position="98"/>
        <end position="128"/>
    </location>
</feature>
<feature type="compositionally biased region" description="Basic and acidic residues" evidence="4">
    <location>
        <begin position="98"/>
        <end position="107"/>
    </location>
</feature>
<feature type="compositionally biased region" description="Low complexity" evidence="4">
    <location>
        <begin position="140"/>
        <end position="151"/>
    </location>
</feature>
<reference evidence="6 7" key="1">
    <citation type="submission" date="2019-02" db="EMBL/GenBank/DDBJ databases">
        <title>Genome sequencing of the rare red list fungi Antrodiella citrinella (Flaviporus citrinellus).</title>
        <authorList>
            <person name="Buettner E."/>
            <person name="Kellner H."/>
        </authorList>
    </citation>
    <scope>NUCLEOTIDE SEQUENCE [LARGE SCALE GENOMIC DNA]</scope>
    <source>
        <strain evidence="6 7">DSM 108506</strain>
    </source>
</reference>
<feature type="region of interest" description="Disordered" evidence="4">
    <location>
        <begin position="140"/>
        <end position="163"/>
    </location>
</feature>
<gene>
    <name evidence="6" type="ORF">EUX98_g4132</name>
</gene>
<dbReference type="OrthoDB" id="5374328at2759"/>
<dbReference type="Gene3D" id="1.20.5.170">
    <property type="match status" value="1"/>
</dbReference>
<evidence type="ECO:0000259" key="5">
    <source>
        <dbReference type="PROSITE" id="PS00036"/>
    </source>
</evidence>
<evidence type="ECO:0000313" key="7">
    <source>
        <dbReference type="Proteomes" id="UP000308730"/>
    </source>
</evidence>
<feature type="coiled-coil region" evidence="3">
    <location>
        <begin position="31"/>
        <end position="97"/>
    </location>
</feature>
<organism evidence="6 7">
    <name type="scientific">Antrodiella citrinella</name>
    <dbReference type="NCBI Taxonomy" id="2447956"/>
    <lineage>
        <taxon>Eukaryota</taxon>
        <taxon>Fungi</taxon>
        <taxon>Dikarya</taxon>
        <taxon>Basidiomycota</taxon>
        <taxon>Agaricomycotina</taxon>
        <taxon>Agaricomycetes</taxon>
        <taxon>Polyporales</taxon>
        <taxon>Steccherinaceae</taxon>
        <taxon>Antrodiella</taxon>
    </lineage>
</organism>
<dbReference type="Proteomes" id="UP000308730">
    <property type="component" value="Unassembled WGS sequence"/>
</dbReference>
<protein>
    <recommendedName>
        <fullName evidence="5">BZIP domain-containing protein</fullName>
    </recommendedName>
</protein>
<feature type="domain" description="BZIP" evidence="5">
    <location>
        <begin position="19"/>
        <end position="33"/>
    </location>
</feature>
<dbReference type="InterPro" id="IPR050936">
    <property type="entry name" value="AP-1-like"/>
</dbReference>
<dbReference type="CDD" id="cd14688">
    <property type="entry name" value="bZIP_YAP"/>
    <property type="match status" value="1"/>
</dbReference>
<keyword evidence="3" id="KW-0175">Coiled coil</keyword>
<keyword evidence="2" id="KW-0539">Nucleus</keyword>
<sequence>MQYNISIQRADLETDTKGRRVQNRAAQRAFRERKQSQLADLQARVQQYEQGEIERNVALQNIAKRLKQENDKLQRENALLRERLAKIEHEHNTLKDLTKKRWREDSRPPSPLGTLEYPAKKKSKVASDPVMQDLSVASYMSSPSSMSSPESIGHTSFSPAPSLPPLRDSALIAQGNNGDNTLGNIFDMISAGKTNAFETGGSMDTFDCGFCNETTPCVCRELAMQQVSGRPTPATLKVETSDPASSLLRPDTPDSTPFPVTPSSILDNLPSYQPPVPLRRRGANTNASPVFPVAPPAQEPISRVASCSGDPSNCMACADDAFEYVATHGRHAAGLIPLYISLDILDVLRFRDHSV</sequence>
<dbReference type="PANTHER" id="PTHR40621:SF6">
    <property type="entry name" value="AP-1-LIKE TRANSCRIPTION FACTOR YAP1-RELATED"/>
    <property type="match status" value="1"/>
</dbReference>
<name>A0A4S4MVY5_9APHY</name>
<evidence type="ECO:0000256" key="2">
    <source>
        <dbReference type="ARBA" id="ARBA00023242"/>
    </source>
</evidence>
<dbReference type="EMBL" id="SGPM01000095">
    <property type="protein sequence ID" value="THH30085.1"/>
    <property type="molecule type" value="Genomic_DNA"/>
</dbReference>
<dbReference type="GO" id="GO:0090575">
    <property type="term" value="C:RNA polymerase II transcription regulator complex"/>
    <property type="evidence" value="ECO:0007669"/>
    <property type="project" value="TreeGrafter"/>
</dbReference>